<evidence type="ECO:0000256" key="8">
    <source>
        <dbReference type="PROSITE-ProRule" id="PRU00276"/>
    </source>
</evidence>
<dbReference type="Proteomes" id="UP000000539">
    <property type="component" value="Chromosome 6"/>
</dbReference>
<feature type="transmembrane region" description="Helical" evidence="10">
    <location>
        <begin position="704"/>
        <end position="724"/>
    </location>
</feature>
<comment type="caution">
    <text evidence="7">Lacks conserved residue(s) required for the propagation of feature annotation.</text>
</comment>
<evidence type="ECO:0000256" key="5">
    <source>
        <dbReference type="ARBA" id="ARBA00023157"/>
    </source>
</evidence>
<evidence type="ECO:0000259" key="11">
    <source>
        <dbReference type="PROSITE" id="PS50026"/>
    </source>
</evidence>
<dbReference type="GO" id="GO:0016020">
    <property type="term" value="C:membrane"/>
    <property type="evidence" value="ECO:0007669"/>
    <property type="project" value="UniProtKB-SubCell"/>
</dbReference>
<dbReference type="SMART" id="SM00608">
    <property type="entry name" value="ACR"/>
    <property type="match status" value="1"/>
</dbReference>
<feature type="domain" description="EGF-like" evidence="11">
    <location>
        <begin position="651"/>
        <end position="683"/>
    </location>
</feature>
<accession>A0A8V0XH69</accession>
<keyword evidence="8" id="KW-0479">Metal-binding</keyword>
<dbReference type="Pfam" id="PF01421">
    <property type="entry name" value="Reprolysin"/>
    <property type="match status" value="1"/>
</dbReference>
<evidence type="ECO:0000256" key="9">
    <source>
        <dbReference type="SAM" id="MobiDB-lite"/>
    </source>
</evidence>
<dbReference type="SMART" id="SM00050">
    <property type="entry name" value="DISIN"/>
    <property type="match status" value="1"/>
</dbReference>
<keyword evidence="3 10" id="KW-1133">Transmembrane helix</keyword>
<dbReference type="PRINTS" id="PR00289">
    <property type="entry name" value="DISINTEGRIN"/>
</dbReference>
<dbReference type="InterPro" id="IPR024079">
    <property type="entry name" value="MetalloPept_cat_dom_sf"/>
</dbReference>
<feature type="compositionally biased region" description="Low complexity" evidence="9">
    <location>
        <begin position="746"/>
        <end position="756"/>
    </location>
</feature>
<evidence type="ECO:0000313" key="14">
    <source>
        <dbReference type="Ensembl" id="ENSGALP00010003683.1"/>
    </source>
</evidence>
<feature type="domain" description="Disintegrin" evidence="12">
    <location>
        <begin position="419"/>
        <end position="505"/>
    </location>
</feature>
<feature type="active site" evidence="8">
    <location>
        <position position="346"/>
    </location>
</feature>
<dbReference type="InterPro" id="IPR018358">
    <property type="entry name" value="Disintegrin_CS"/>
</dbReference>
<dbReference type="OrthoDB" id="5951731at2759"/>
<gene>
    <name evidence="14" type="primary">ADAM12</name>
</gene>
<sequence length="905" mass="99118">MQEQEGFGVNCMQEISHILSPGSLLSVTVYDGAAKMSKRLLAERQRSPAPRPSVLLLSLSALLLASPRARGQNVDSKLESLRQQMLKDQSKDYEITVPLLLNGEQWRPANSIYSKNHPSLLQLVVQAEGERLVIHLERNEGIIVFENKSYILEPLEGATNEHKIYRAENLEIIPGSCGHQLDISATRAADPSHRSQGGRYKRETLKTTKYVELVIVADNREFQRQGKDVEKIKQRLIEIANYVDKFYRPLNIRVALVGVEVWNDMDKCSISQDPFTSLHEFLDWRKLKLLPRKPHDNAQLISGVYFQGTTIGMAPIMSMCTAEQSGGVVMDHSENPLGAAVTLAHELGHNFGMNHDTLERGCNCKASTDKGGCIMNPSTGYPFPMVFSSCSRKDLENSLEKGVGMCLFNLPEVKESFGGQKCGNGYVEDGEECDCGEPDECTNRCCNATTCTLRPGAVCAHGLCCEDCKLKPAGISCRESSNSCDLPEFCTGASPHCPANVYLHDGHACHGVDGYCYNGICQTHEQQCITLWGQGAKPAPGICFERVNSAGDPYGNCGKDSKSSFAKCEPRDAKCGKIQCQGGANRPVIGTNAVSIETNIPLQEGGKILCRGTHVYLGDDMPDPGLVLSGTKCEDGKICLNRRCQNTSVFGVHKCATKCHGRGVCNNKKNCHCEADWAPPYCDKPGFGGSVDSGPIRQADNKSLTVGVLITILCLTFAGSVMYLKRKTLMRLLFTSKKTTIEKLRSVSPARSSRSSKLNHVRTTSLSKNLIMKPQNANVQKRDGPRRPLPYQIVDISDPVKTHHVPQLKTPQRVLPPLPQPPCHQAGPERPLPANPTLRLPQENHKPSPPRKPLPADPLNKTRYNSACTPGLGHTKALPHIAPARPAPKHPPPVPRSSNATADVK</sequence>
<feature type="binding site" evidence="8">
    <location>
        <position position="349"/>
    </location>
    <ligand>
        <name>Zn(2+)</name>
        <dbReference type="ChEBI" id="CHEBI:29105"/>
        <note>catalytic</note>
    </ligand>
</feature>
<keyword evidence="2 10" id="KW-0812">Transmembrane</keyword>
<dbReference type="Pfam" id="PF00200">
    <property type="entry name" value="Disintegrin"/>
    <property type="match status" value="1"/>
</dbReference>
<dbReference type="GO" id="GO:0006508">
    <property type="term" value="P:proteolysis"/>
    <property type="evidence" value="ECO:0007669"/>
    <property type="project" value="InterPro"/>
</dbReference>
<reference evidence="14" key="3">
    <citation type="submission" date="2025-09" db="UniProtKB">
        <authorList>
            <consortium name="Ensembl"/>
        </authorList>
    </citation>
    <scope>IDENTIFICATION</scope>
    <source>
        <strain evidence="14">broiler</strain>
    </source>
</reference>
<feature type="region of interest" description="Disordered" evidence="9">
    <location>
        <begin position="745"/>
        <end position="905"/>
    </location>
</feature>
<evidence type="ECO:0000256" key="7">
    <source>
        <dbReference type="PROSITE-ProRule" id="PRU00076"/>
    </source>
</evidence>
<keyword evidence="8" id="KW-0862">Zinc</keyword>
<dbReference type="InterPro" id="IPR001762">
    <property type="entry name" value="Disintegrin_dom"/>
</dbReference>
<proteinExistence type="predicted"/>
<dbReference type="PROSITE" id="PS50026">
    <property type="entry name" value="EGF_3"/>
    <property type="match status" value="1"/>
</dbReference>
<dbReference type="PROSITE" id="PS50215">
    <property type="entry name" value="ADAM_MEPRO"/>
    <property type="match status" value="1"/>
</dbReference>
<dbReference type="FunFam" id="3.40.390.10:FF:000002">
    <property type="entry name" value="Disintegrin and metalloproteinase domain-containing protein 22"/>
    <property type="match status" value="1"/>
</dbReference>
<feature type="binding site" evidence="8">
    <location>
        <position position="345"/>
    </location>
    <ligand>
        <name>Zn(2+)</name>
        <dbReference type="ChEBI" id="CHEBI:29105"/>
        <note>catalytic</note>
    </ligand>
</feature>
<reference evidence="14" key="1">
    <citation type="submission" date="2020-11" db="EMBL/GenBank/DDBJ databases">
        <title>Gallus gallus (Chicken) genome, bGalGal1, GRCg7b, maternal haplotype autosomes + Z &amp; W.</title>
        <authorList>
            <person name="Warren W."/>
            <person name="Formenti G."/>
            <person name="Fedrigo O."/>
            <person name="Haase B."/>
            <person name="Mountcastle J."/>
            <person name="Balacco J."/>
            <person name="Tracey A."/>
            <person name="Schneider V."/>
            <person name="Okimoto R."/>
            <person name="Cheng H."/>
            <person name="Hawken R."/>
            <person name="Howe K."/>
            <person name="Jarvis E.D."/>
        </authorList>
    </citation>
    <scope>NUCLEOTIDE SEQUENCE [LARGE SCALE GENOMIC DNA]</scope>
    <source>
        <strain evidence="14">Broiler</strain>
    </source>
</reference>
<keyword evidence="7" id="KW-0245">EGF-like domain</keyword>
<dbReference type="InterPro" id="IPR034027">
    <property type="entry name" value="Reprolysin_adamalysin"/>
</dbReference>
<dbReference type="PROSITE" id="PS50214">
    <property type="entry name" value="DISINTEGRIN_2"/>
    <property type="match status" value="1"/>
</dbReference>
<dbReference type="InterPro" id="IPR000742">
    <property type="entry name" value="EGF"/>
</dbReference>
<dbReference type="FunFam" id="4.10.70.10:FF:000001">
    <property type="entry name" value="Disintegrin and metalloproteinase domain-containing protein 22"/>
    <property type="match status" value="1"/>
</dbReference>
<dbReference type="InterPro" id="IPR001590">
    <property type="entry name" value="Peptidase_M12B"/>
</dbReference>
<name>A0A8V0XH69_CHICK</name>
<comment type="subcellular location">
    <subcellularLocation>
        <location evidence="1">Membrane</location>
        <topology evidence="1">Single-pass membrane protein</topology>
    </subcellularLocation>
</comment>
<dbReference type="Gene3D" id="4.10.70.10">
    <property type="entry name" value="Disintegrin domain"/>
    <property type="match status" value="1"/>
</dbReference>
<dbReference type="GO" id="GO:0004222">
    <property type="term" value="F:metalloendopeptidase activity"/>
    <property type="evidence" value="ECO:0007669"/>
    <property type="project" value="InterPro"/>
</dbReference>
<feature type="domain" description="Peptidase M12B" evidence="13">
    <location>
        <begin position="209"/>
        <end position="411"/>
    </location>
</feature>
<dbReference type="Ensembl" id="ENSGALT00010005918.1">
    <property type="protein sequence ID" value="ENSGALP00010003683.1"/>
    <property type="gene ID" value="ENSGALG00010002570.1"/>
</dbReference>
<evidence type="ECO:0000259" key="12">
    <source>
        <dbReference type="PROSITE" id="PS50214"/>
    </source>
</evidence>
<evidence type="ECO:0000256" key="6">
    <source>
        <dbReference type="PROSITE-ProRule" id="PRU00068"/>
    </source>
</evidence>
<reference evidence="14" key="2">
    <citation type="submission" date="2025-08" db="UniProtKB">
        <authorList>
            <consortium name="Ensembl"/>
        </authorList>
    </citation>
    <scope>IDENTIFICATION</scope>
    <source>
        <strain evidence="14">broiler</strain>
    </source>
</reference>
<feature type="binding site" evidence="8">
    <location>
        <position position="355"/>
    </location>
    <ligand>
        <name>Zn(2+)</name>
        <dbReference type="ChEBI" id="CHEBI:29105"/>
        <note>catalytic</note>
    </ligand>
</feature>
<dbReference type="PANTHER" id="PTHR11905:SF112">
    <property type="entry name" value="DISINTEGRIN AND METALLOPROTEINASE DOMAIN-CONTAINING PROTEIN 12"/>
    <property type="match status" value="1"/>
</dbReference>
<keyword evidence="5 7" id="KW-1015">Disulfide bond</keyword>
<feature type="compositionally biased region" description="Pro residues" evidence="9">
    <location>
        <begin position="885"/>
        <end position="895"/>
    </location>
</feature>
<evidence type="ECO:0000256" key="3">
    <source>
        <dbReference type="ARBA" id="ARBA00022989"/>
    </source>
</evidence>
<dbReference type="GeneTree" id="ENSGT00940000155495"/>
<dbReference type="InterPro" id="IPR036436">
    <property type="entry name" value="Disintegrin_dom_sf"/>
</dbReference>
<dbReference type="Gene3D" id="3.40.390.10">
    <property type="entry name" value="Collagenase (Catalytic Domain)"/>
    <property type="match status" value="1"/>
</dbReference>
<evidence type="ECO:0000256" key="1">
    <source>
        <dbReference type="ARBA" id="ARBA00004167"/>
    </source>
</evidence>
<dbReference type="InterPro" id="IPR006586">
    <property type="entry name" value="ADAM_Cys-rich"/>
</dbReference>
<evidence type="ECO:0000256" key="10">
    <source>
        <dbReference type="SAM" id="Phobius"/>
    </source>
</evidence>
<feature type="disulfide bond" evidence="6">
    <location>
        <begin position="477"/>
        <end position="497"/>
    </location>
</feature>
<evidence type="ECO:0000259" key="13">
    <source>
        <dbReference type="PROSITE" id="PS50215"/>
    </source>
</evidence>
<keyword evidence="15" id="KW-1185">Reference proteome</keyword>
<feature type="disulfide bond" evidence="7">
    <location>
        <begin position="673"/>
        <end position="682"/>
    </location>
</feature>
<dbReference type="PROSITE" id="PS00427">
    <property type="entry name" value="DISINTEGRIN_1"/>
    <property type="match status" value="1"/>
</dbReference>
<feature type="disulfide bond" evidence="7">
    <location>
        <begin position="655"/>
        <end position="665"/>
    </location>
</feature>
<evidence type="ECO:0000256" key="4">
    <source>
        <dbReference type="ARBA" id="ARBA00023136"/>
    </source>
</evidence>
<dbReference type="GO" id="GO:0046872">
    <property type="term" value="F:metal ion binding"/>
    <property type="evidence" value="ECO:0007669"/>
    <property type="project" value="UniProtKB-KW"/>
</dbReference>
<dbReference type="PANTHER" id="PTHR11905">
    <property type="entry name" value="ADAM A DISINTEGRIN AND METALLOPROTEASE DOMAIN"/>
    <property type="match status" value="1"/>
</dbReference>
<dbReference type="AlphaFoldDB" id="A0A8V0XH69"/>
<dbReference type="SUPFAM" id="SSF55486">
    <property type="entry name" value="Metalloproteases ('zincins'), catalytic domain"/>
    <property type="match status" value="1"/>
</dbReference>
<evidence type="ECO:0000313" key="15">
    <source>
        <dbReference type="Proteomes" id="UP000000539"/>
    </source>
</evidence>
<keyword evidence="4 10" id="KW-0472">Membrane</keyword>
<dbReference type="Pfam" id="PF08516">
    <property type="entry name" value="ADAM_CR"/>
    <property type="match status" value="1"/>
</dbReference>
<dbReference type="CDD" id="cd04269">
    <property type="entry name" value="ZnMc_adamalysin_II_like"/>
    <property type="match status" value="1"/>
</dbReference>
<evidence type="ECO:0000256" key="2">
    <source>
        <dbReference type="ARBA" id="ARBA00022692"/>
    </source>
</evidence>
<protein>
    <submittedName>
        <fullName evidence="14">ADAM metallopeptidase domain 12</fullName>
    </submittedName>
</protein>
<organism evidence="14 15">
    <name type="scientific">Gallus gallus</name>
    <name type="common">Chicken</name>
    <dbReference type="NCBI Taxonomy" id="9031"/>
    <lineage>
        <taxon>Eukaryota</taxon>
        <taxon>Metazoa</taxon>
        <taxon>Chordata</taxon>
        <taxon>Craniata</taxon>
        <taxon>Vertebrata</taxon>
        <taxon>Euteleostomi</taxon>
        <taxon>Archelosauria</taxon>
        <taxon>Archosauria</taxon>
        <taxon>Dinosauria</taxon>
        <taxon>Saurischia</taxon>
        <taxon>Theropoda</taxon>
        <taxon>Coelurosauria</taxon>
        <taxon>Aves</taxon>
        <taxon>Neognathae</taxon>
        <taxon>Galloanserae</taxon>
        <taxon>Galliformes</taxon>
        <taxon>Phasianidae</taxon>
        <taxon>Phasianinae</taxon>
        <taxon>Gallus</taxon>
    </lineage>
</organism>
<dbReference type="SUPFAM" id="SSF57552">
    <property type="entry name" value="Blood coagulation inhibitor (disintegrin)"/>
    <property type="match status" value="1"/>
</dbReference>